<name>X1N7X1_9ZZZZ</name>
<dbReference type="AlphaFoldDB" id="X1N7X1"/>
<gene>
    <name evidence="1" type="ORF">S06H3_30101</name>
</gene>
<proteinExistence type="predicted"/>
<accession>X1N7X1</accession>
<feature type="non-terminal residue" evidence="1">
    <location>
        <position position="1"/>
    </location>
</feature>
<evidence type="ECO:0000313" key="1">
    <source>
        <dbReference type="EMBL" id="GAI26311.1"/>
    </source>
</evidence>
<reference evidence="1" key="1">
    <citation type="journal article" date="2014" name="Front. Microbiol.">
        <title>High frequency of phylogenetically diverse reductive dehalogenase-homologous genes in deep subseafloor sedimentary metagenomes.</title>
        <authorList>
            <person name="Kawai M."/>
            <person name="Futagami T."/>
            <person name="Toyoda A."/>
            <person name="Takaki Y."/>
            <person name="Nishi S."/>
            <person name="Hori S."/>
            <person name="Arai W."/>
            <person name="Tsubouchi T."/>
            <person name="Morono Y."/>
            <person name="Uchiyama I."/>
            <person name="Ito T."/>
            <person name="Fujiyama A."/>
            <person name="Inagaki F."/>
            <person name="Takami H."/>
        </authorList>
    </citation>
    <scope>NUCLEOTIDE SEQUENCE</scope>
    <source>
        <strain evidence="1">Expedition CK06-06</strain>
    </source>
</reference>
<protein>
    <submittedName>
        <fullName evidence="1">Uncharacterized protein</fullName>
    </submittedName>
</protein>
<organism evidence="1">
    <name type="scientific">marine sediment metagenome</name>
    <dbReference type="NCBI Taxonomy" id="412755"/>
    <lineage>
        <taxon>unclassified sequences</taxon>
        <taxon>metagenomes</taxon>
        <taxon>ecological metagenomes</taxon>
    </lineage>
</organism>
<dbReference type="EMBL" id="BARV01017701">
    <property type="protein sequence ID" value="GAI26311.1"/>
    <property type="molecule type" value="Genomic_DNA"/>
</dbReference>
<sequence length="47" mass="5235">VKRDPCDILCCFSCPKMEGCDVVCEDITNGNTEKAEDCCFAEEKKVD</sequence>
<comment type="caution">
    <text evidence="1">The sequence shown here is derived from an EMBL/GenBank/DDBJ whole genome shotgun (WGS) entry which is preliminary data.</text>
</comment>